<accession>A0A7R7ZIQ9</accession>
<dbReference type="EMBL" id="AP024416">
    <property type="protein sequence ID" value="BCR83523.1"/>
    <property type="molecule type" value="Genomic_DNA"/>
</dbReference>
<reference evidence="2" key="1">
    <citation type="submission" date="2021-01" db="EMBL/GenBank/DDBJ databases">
        <authorList>
            <consortium name="Aspergillus chevalieri M1 genome sequencing consortium"/>
            <person name="Kazuki M."/>
            <person name="Futagami T."/>
        </authorList>
    </citation>
    <scope>NUCLEOTIDE SEQUENCE</scope>
    <source>
        <strain evidence="2">M1</strain>
    </source>
</reference>
<name>A0A7R7ZIQ9_ASPCH</name>
<evidence type="ECO:0000313" key="3">
    <source>
        <dbReference type="Proteomes" id="UP000637239"/>
    </source>
</evidence>
<feature type="region of interest" description="Disordered" evidence="1">
    <location>
        <begin position="1"/>
        <end position="21"/>
    </location>
</feature>
<reference evidence="2" key="2">
    <citation type="submission" date="2021-02" db="EMBL/GenBank/DDBJ databases">
        <title>Aspergillus chevalieri M1 genome sequence.</title>
        <authorList>
            <person name="Kadooka C."/>
            <person name="Mori K."/>
            <person name="Futagami T."/>
        </authorList>
    </citation>
    <scope>NUCLEOTIDE SEQUENCE</scope>
    <source>
        <strain evidence="2">M1</strain>
    </source>
</reference>
<protein>
    <submittedName>
        <fullName evidence="2">Uncharacterized protein</fullName>
    </submittedName>
</protein>
<dbReference type="SUPFAM" id="SSF81301">
    <property type="entry name" value="Nucleotidyltransferase"/>
    <property type="match status" value="1"/>
</dbReference>
<evidence type="ECO:0000313" key="2">
    <source>
        <dbReference type="EMBL" id="BCR83523.1"/>
    </source>
</evidence>
<organism evidence="2 3">
    <name type="scientific">Aspergillus chevalieri</name>
    <name type="common">Eurotium chevalieri</name>
    <dbReference type="NCBI Taxonomy" id="182096"/>
    <lineage>
        <taxon>Eukaryota</taxon>
        <taxon>Fungi</taxon>
        <taxon>Dikarya</taxon>
        <taxon>Ascomycota</taxon>
        <taxon>Pezizomycotina</taxon>
        <taxon>Eurotiomycetes</taxon>
        <taxon>Eurotiomycetidae</taxon>
        <taxon>Eurotiales</taxon>
        <taxon>Aspergillaceae</taxon>
        <taxon>Aspergillus</taxon>
        <taxon>Aspergillus subgen. Aspergillus</taxon>
    </lineage>
</organism>
<dbReference type="Proteomes" id="UP000637239">
    <property type="component" value="Chromosome 1"/>
</dbReference>
<keyword evidence="3" id="KW-1185">Reference proteome</keyword>
<dbReference type="AlphaFoldDB" id="A0A7R7ZIQ9"/>
<dbReference type="InterPro" id="IPR043519">
    <property type="entry name" value="NT_sf"/>
</dbReference>
<dbReference type="GeneID" id="66977882"/>
<dbReference type="RefSeq" id="XP_043132045.1">
    <property type="nucleotide sequence ID" value="XM_043284686.1"/>
</dbReference>
<dbReference type="Gene3D" id="3.30.460.40">
    <property type="match status" value="1"/>
</dbReference>
<evidence type="ECO:0000256" key="1">
    <source>
        <dbReference type="SAM" id="MobiDB-lite"/>
    </source>
</evidence>
<dbReference type="KEGG" id="ache:ACHE_10925A"/>
<proteinExistence type="predicted"/>
<sequence length="236" mass="26577">MSQAERTDQSSGAKYFGKTSPKELKELESNAARATPKQLAKAASYLEKAFSGMKTAWFGGWALKLRGSRRETQDLDFLVLVPSVVEVRTVLAQYSWAILAFYGPAGGVQERMFIDIDEGGQVVGVDIIISGAIGTPNLSESESRESIPPSFQTPQGNRVNVIHITWQVETKLTAWFARRKDSDFLDLGFLLVTYGREIAQWSQFLDRKMREDFCVVYGSYEKNKKRFEEVKKVLSL</sequence>
<gene>
    <name evidence="2" type="ORF">ACHE_10925A</name>
</gene>